<comment type="caution">
    <text evidence="2">The sequence shown here is derived from an EMBL/GenBank/DDBJ whole genome shotgun (WGS) entry which is preliminary data.</text>
</comment>
<evidence type="ECO:0000259" key="1">
    <source>
        <dbReference type="PROSITE" id="PS51725"/>
    </source>
</evidence>
<dbReference type="GO" id="GO:0005829">
    <property type="term" value="C:cytosol"/>
    <property type="evidence" value="ECO:0007669"/>
    <property type="project" value="TreeGrafter"/>
</dbReference>
<sequence length="99" mass="10966">MSAGEITVVARWQPADGQHDEVRAILAELRPASLAEPGCLGYEVYLAVDAPYCLLLIERYRDQAAIEAHRQSAHYQALVVQRALPLLADRKVELLQAQA</sequence>
<dbReference type="PANTHER" id="PTHR33336">
    <property type="entry name" value="QUINOL MONOOXYGENASE YGIN-RELATED"/>
    <property type="match status" value="1"/>
</dbReference>
<protein>
    <submittedName>
        <fullName evidence="2">Antibiotic biosynthesis monooxygenase</fullName>
    </submittedName>
</protein>
<dbReference type="Gene3D" id="3.30.70.100">
    <property type="match status" value="1"/>
</dbReference>
<dbReference type="EMBL" id="SPVG01000221">
    <property type="protein sequence ID" value="TFW16868.1"/>
    <property type="molecule type" value="Genomic_DNA"/>
</dbReference>
<dbReference type="PANTHER" id="PTHR33336:SF3">
    <property type="entry name" value="ABM DOMAIN-CONTAINING PROTEIN"/>
    <property type="match status" value="1"/>
</dbReference>
<organism evidence="2 3">
    <name type="scientific">Duganella callida</name>
    <dbReference type="NCBI Taxonomy" id="2561932"/>
    <lineage>
        <taxon>Bacteria</taxon>
        <taxon>Pseudomonadati</taxon>
        <taxon>Pseudomonadota</taxon>
        <taxon>Betaproteobacteria</taxon>
        <taxon>Burkholderiales</taxon>
        <taxon>Oxalobacteraceae</taxon>
        <taxon>Telluria group</taxon>
        <taxon>Duganella</taxon>
    </lineage>
</organism>
<dbReference type="PROSITE" id="PS51725">
    <property type="entry name" value="ABM"/>
    <property type="match status" value="1"/>
</dbReference>
<dbReference type="GO" id="GO:0004497">
    <property type="term" value="F:monooxygenase activity"/>
    <property type="evidence" value="ECO:0007669"/>
    <property type="project" value="UniProtKB-KW"/>
</dbReference>
<accession>A0A4Y9S9S2</accession>
<feature type="domain" description="ABM" evidence="1">
    <location>
        <begin position="6"/>
        <end position="95"/>
    </location>
</feature>
<evidence type="ECO:0000313" key="2">
    <source>
        <dbReference type="EMBL" id="TFW16868.1"/>
    </source>
</evidence>
<dbReference type="Proteomes" id="UP000297729">
    <property type="component" value="Unassembled WGS sequence"/>
</dbReference>
<reference evidence="2 3" key="1">
    <citation type="submission" date="2019-03" db="EMBL/GenBank/DDBJ databases">
        <title>Draft Genome Sequence of Duganella callidus sp. nov., a Novel Duganella Species Isolated from Cultivated Soil.</title>
        <authorList>
            <person name="Raths R."/>
            <person name="Peta V."/>
            <person name="Bucking H."/>
        </authorList>
    </citation>
    <scope>NUCLEOTIDE SEQUENCE [LARGE SCALE GENOMIC DNA]</scope>
    <source>
        <strain evidence="2 3">DN04</strain>
    </source>
</reference>
<keyword evidence="2" id="KW-0503">Monooxygenase</keyword>
<dbReference type="OrthoDB" id="9812192at2"/>
<dbReference type="Pfam" id="PF03992">
    <property type="entry name" value="ABM"/>
    <property type="match status" value="1"/>
</dbReference>
<keyword evidence="3" id="KW-1185">Reference proteome</keyword>
<proteinExistence type="predicted"/>
<name>A0A4Y9S9S2_9BURK</name>
<dbReference type="RefSeq" id="WP_135203742.1">
    <property type="nucleotide sequence ID" value="NZ_SPVG01000221.1"/>
</dbReference>
<keyword evidence="2" id="KW-0560">Oxidoreductase</keyword>
<dbReference type="AlphaFoldDB" id="A0A4Y9S9S2"/>
<dbReference type="SUPFAM" id="SSF54909">
    <property type="entry name" value="Dimeric alpha+beta barrel"/>
    <property type="match status" value="1"/>
</dbReference>
<evidence type="ECO:0000313" key="3">
    <source>
        <dbReference type="Proteomes" id="UP000297729"/>
    </source>
</evidence>
<gene>
    <name evidence="2" type="ORF">E4L98_22305</name>
</gene>
<dbReference type="InterPro" id="IPR007138">
    <property type="entry name" value="ABM_dom"/>
</dbReference>
<dbReference type="InterPro" id="IPR050744">
    <property type="entry name" value="AI-2_Isomerase_LsrG"/>
</dbReference>
<dbReference type="InterPro" id="IPR011008">
    <property type="entry name" value="Dimeric_a/b-barrel"/>
</dbReference>